<proteinExistence type="predicted"/>
<reference evidence="1 2" key="1">
    <citation type="submission" date="2015-09" db="EMBL/GenBank/DDBJ databases">
        <title>Trachymyrmex zeteki WGS genome.</title>
        <authorList>
            <person name="Nygaard S."/>
            <person name="Hu H."/>
            <person name="Boomsma J."/>
            <person name="Zhang G."/>
        </authorList>
    </citation>
    <scope>NUCLEOTIDE SEQUENCE [LARGE SCALE GENOMIC DNA]</scope>
    <source>
        <strain evidence="1">Tzet28-1</strain>
        <tissue evidence="1">Whole body</tissue>
    </source>
</reference>
<accession>A0A151WH51</accession>
<dbReference type="AlphaFoldDB" id="A0A151WH51"/>
<dbReference type="EMBL" id="KQ983135">
    <property type="protein sequence ID" value="KYQ47160.1"/>
    <property type="molecule type" value="Genomic_DNA"/>
</dbReference>
<gene>
    <name evidence="1" type="ORF">ALC60_13792</name>
</gene>
<sequence length="85" mass="9984">MVGCNKSVYTNLKKDVPDLILIRCVCHFVQLAINYACKEYLPTHLEFLVHETYNWFSMSSSHQSAYKQLYETINNGKVIKTIYFK</sequence>
<evidence type="ECO:0008006" key="3">
    <source>
        <dbReference type="Google" id="ProtNLM"/>
    </source>
</evidence>
<name>A0A151WH51_9HYME</name>
<protein>
    <recommendedName>
        <fullName evidence="3">DUF659 domain-containing protein</fullName>
    </recommendedName>
</protein>
<keyword evidence="2" id="KW-1185">Reference proteome</keyword>
<organism evidence="1 2">
    <name type="scientific">Mycetomoellerius zeteki</name>
    <dbReference type="NCBI Taxonomy" id="64791"/>
    <lineage>
        <taxon>Eukaryota</taxon>
        <taxon>Metazoa</taxon>
        <taxon>Ecdysozoa</taxon>
        <taxon>Arthropoda</taxon>
        <taxon>Hexapoda</taxon>
        <taxon>Insecta</taxon>
        <taxon>Pterygota</taxon>
        <taxon>Neoptera</taxon>
        <taxon>Endopterygota</taxon>
        <taxon>Hymenoptera</taxon>
        <taxon>Apocrita</taxon>
        <taxon>Aculeata</taxon>
        <taxon>Formicoidea</taxon>
        <taxon>Formicidae</taxon>
        <taxon>Myrmicinae</taxon>
        <taxon>Mycetomoellerius</taxon>
    </lineage>
</organism>
<evidence type="ECO:0000313" key="1">
    <source>
        <dbReference type="EMBL" id="KYQ47160.1"/>
    </source>
</evidence>
<dbReference type="Proteomes" id="UP000075809">
    <property type="component" value="Unassembled WGS sequence"/>
</dbReference>
<evidence type="ECO:0000313" key="2">
    <source>
        <dbReference type="Proteomes" id="UP000075809"/>
    </source>
</evidence>